<dbReference type="EMBL" id="BAABAQ010000005">
    <property type="protein sequence ID" value="GAA4191680.1"/>
    <property type="molecule type" value="Genomic_DNA"/>
</dbReference>
<gene>
    <name evidence="2" type="ORF">GCM10022252_31830</name>
</gene>
<organism evidence="2 3">
    <name type="scientific">Streptosporangium oxazolinicum</name>
    <dbReference type="NCBI Taxonomy" id="909287"/>
    <lineage>
        <taxon>Bacteria</taxon>
        <taxon>Bacillati</taxon>
        <taxon>Actinomycetota</taxon>
        <taxon>Actinomycetes</taxon>
        <taxon>Streptosporangiales</taxon>
        <taxon>Streptosporangiaceae</taxon>
        <taxon>Streptosporangium</taxon>
    </lineage>
</organism>
<evidence type="ECO:0000313" key="2">
    <source>
        <dbReference type="EMBL" id="GAA4191680.1"/>
    </source>
</evidence>
<dbReference type="Proteomes" id="UP001501251">
    <property type="component" value="Unassembled WGS sequence"/>
</dbReference>
<proteinExistence type="predicted"/>
<comment type="caution">
    <text evidence="2">The sequence shown here is derived from an EMBL/GenBank/DDBJ whole genome shotgun (WGS) entry which is preliminary data.</text>
</comment>
<dbReference type="RefSeq" id="WP_344918641.1">
    <property type="nucleotide sequence ID" value="NZ_BAABAQ010000005.1"/>
</dbReference>
<reference evidence="3" key="1">
    <citation type="journal article" date="2019" name="Int. J. Syst. Evol. Microbiol.">
        <title>The Global Catalogue of Microorganisms (GCM) 10K type strain sequencing project: providing services to taxonomists for standard genome sequencing and annotation.</title>
        <authorList>
            <consortium name="The Broad Institute Genomics Platform"/>
            <consortium name="The Broad Institute Genome Sequencing Center for Infectious Disease"/>
            <person name="Wu L."/>
            <person name="Ma J."/>
        </authorList>
    </citation>
    <scope>NUCLEOTIDE SEQUENCE [LARGE SCALE GENOMIC DNA]</scope>
    <source>
        <strain evidence="3">JCM 17388</strain>
    </source>
</reference>
<evidence type="ECO:0000313" key="3">
    <source>
        <dbReference type="Proteomes" id="UP001501251"/>
    </source>
</evidence>
<name>A0ABP8AVP3_9ACTN</name>
<feature type="signal peptide" evidence="1">
    <location>
        <begin position="1"/>
        <end position="33"/>
    </location>
</feature>
<accession>A0ABP8AVP3</accession>
<evidence type="ECO:0008006" key="4">
    <source>
        <dbReference type="Google" id="ProtNLM"/>
    </source>
</evidence>
<evidence type="ECO:0000256" key="1">
    <source>
        <dbReference type="SAM" id="SignalP"/>
    </source>
</evidence>
<keyword evidence="3" id="KW-1185">Reference proteome</keyword>
<keyword evidence="1" id="KW-0732">Signal</keyword>
<sequence length="173" mass="18558">MTVPRQAGDRRPARRWTLLLGLVALGTLFPPQAPTGTTGATGATIKDETFVTARTSGILHIEAGECFTDPAYSGEAAEVVVLYTPCHERAANQSYGFVHAPEGEWDPAALSAFAWRSCRRGFDSHWSGESASGLNFYPVLPTRETWADGDRDVMCVVYSPGGPMDGSALPPAR</sequence>
<feature type="chain" id="PRO_5045117213" description="Septum formation-related domain-containing protein" evidence="1">
    <location>
        <begin position="34"/>
        <end position="173"/>
    </location>
</feature>
<protein>
    <recommendedName>
        <fullName evidence="4">Septum formation-related domain-containing protein</fullName>
    </recommendedName>
</protein>